<dbReference type="AlphaFoldDB" id="A0A4R6S5X0"/>
<dbReference type="Proteomes" id="UP000295444">
    <property type="component" value="Unassembled WGS sequence"/>
</dbReference>
<evidence type="ECO:0000313" key="1">
    <source>
        <dbReference type="EMBL" id="TDP95061.1"/>
    </source>
</evidence>
<dbReference type="RefSeq" id="WP_166659372.1">
    <property type="nucleotide sequence ID" value="NZ_SNXZ01000005.1"/>
</dbReference>
<dbReference type="EMBL" id="SNXZ01000005">
    <property type="protein sequence ID" value="TDP95061.1"/>
    <property type="molecule type" value="Genomic_DNA"/>
</dbReference>
<accession>A0A4R6S5X0</accession>
<name>A0A4R6S5X0_LABRH</name>
<comment type="caution">
    <text evidence="1">The sequence shown here is derived from an EMBL/GenBank/DDBJ whole genome shotgun (WGS) entry which is preliminary data.</text>
</comment>
<organism evidence="1 2">
    <name type="scientific">Labedaea rhizosphaerae</name>
    <dbReference type="NCBI Taxonomy" id="598644"/>
    <lineage>
        <taxon>Bacteria</taxon>
        <taxon>Bacillati</taxon>
        <taxon>Actinomycetota</taxon>
        <taxon>Actinomycetes</taxon>
        <taxon>Pseudonocardiales</taxon>
        <taxon>Pseudonocardiaceae</taxon>
        <taxon>Labedaea</taxon>
    </lineage>
</organism>
<gene>
    <name evidence="1" type="ORF">EV186_105293</name>
</gene>
<reference evidence="1 2" key="1">
    <citation type="submission" date="2019-03" db="EMBL/GenBank/DDBJ databases">
        <title>Genomic Encyclopedia of Type Strains, Phase IV (KMG-IV): sequencing the most valuable type-strain genomes for metagenomic binning, comparative biology and taxonomic classification.</title>
        <authorList>
            <person name="Goeker M."/>
        </authorList>
    </citation>
    <scope>NUCLEOTIDE SEQUENCE [LARGE SCALE GENOMIC DNA]</scope>
    <source>
        <strain evidence="1 2">DSM 45361</strain>
    </source>
</reference>
<proteinExistence type="predicted"/>
<evidence type="ECO:0000313" key="2">
    <source>
        <dbReference type="Proteomes" id="UP000295444"/>
    </source>
</evidence>
<sequence>MTLPPGRGPIPVPGINADTDPELAKAAGELNAWVDYLSNPQTNNGPRIYRPTVEKNISGQTLIDVPVFSPDNREGDPDYRAVSALDGFATMPDQFFIFAKAIAGINEATISQGYDMLTKGCFTFPPPADHVDTQPPPNATAEKPVRDGDLYDELGQIRIDWLSMRYGWTATEHLDAQLFEDDLIRFQVYVENGFLRIAETLVKYRMIYKKASEAMAKQMDGLTKRFADYGKDDGAPINWTSIIITGIVELVCAVLTDGVSAVVQASTLAAAGAQMVGEGAKGATSAEKPKEEENPIGKHAFLKDTVIDYMKNMTKLEQDTAKAINDLGMNLHTRVSQLEQARRYTNKSTNASSDMAPQFMDYAKNWRV</sequence>
<keyword evidence="2" id="KW-1185">Reference proteome</keyword>
<protein>
    <submittedName>
        <fullName evidence="1">Uncharacterized protein</fullName>
    </submittedName>
</protein>